<reference evidence="5 6" key="1">
    <citation type="submission" date="2023-01" db="EMBL/GenBank/DDBJ databases">
        <title>Novel species of the genus Vogesella isolated from rivers.</title>
        <authorList>
            <person name="Lu H."/>
        </authorList>
    </citation>
    <scope>NUCLEOTIDE SEQUENCE [LARGE SCALE GENOMIC DNA]</scope>
    <source>
        <strain evidence="5 6">DC21W</strain>
    </source>
</reference>
<dbReference type="PROSITE" id="PS50995">
    <property type="entry name" value="HTH_MARR_2"/>
    <property type="match status" value="1"/>
</dbReference>
<evidence type="ECO:0000313" key="6">
    <source>
        <dbReference type="Proteomes" id="UP001219956"/>
    </source>
</evidence>
<sequence length="170" mass="19827">MSEYPTCCNSFIPCEQAVDTISRKMPGAPREEVLLTRLFFHIQPYLTGYFNETLKCHDMNETTWMALMVLYSRPEQRISPSELSDALAFSRTNATRVVDDLCQRGMMQRLPSQEDRRKTELILTEKGLAFIAMVMPEQRQRMRELWQDFSPEERALLDGMLRKLLRKVGG</sequence>
<dbReference type="Gene3D" id="1.10.10.10">
    <property type="entry name" value="Winged helix-like DNA-binding domain superfamily/Winged helix DNA-binding domain"/>
    <property type="match status" value="1"/>
</dbReference>
<dbReference type="PANTHER" id="PTHR42756:SF1">
    <property type="entry name" value="TRANSCRIPTIONAL REPRESSOR OF EMRAB OPERON"/>
    <property type="match status" value="1"/>
</dbReference>
<feature type="domain" description="HTH marR-type" evidence="4">
    <location>
        <begin position="32"/>
        <end position="166"/>
    </location>
</feature>
<dbReference type="PRINTS" id="PR00598">
    <property type="entry name" value="HTHMARR"/>
</dbReference>
<dbReference type="InterPro" id="IPR000835">
    <property type="entry name" value="HTH_MarR-typ"/>
</dbReference>
<keyword evidence="1" id="KW-0805">Transcription regulation</keyword>
<dbReference type="InterPro" id="IPR036388">
    <property type="entry name" value="WH-like_DNA-bd_sf"/>
</dbReference>
<accession>A0ABT5IVC9</accession>
<protein>
    <submittedName>
        <fullName evidence="5">MarR family transcriptional regulator</fullName>
    </submittedName>
</protein>
<dbReference type="InterPro" id="IPR036390">
    <property type="entry name" value="WH_DNA-bd_sf"/>
</dbReference>
<keyword evidence="6" id="KW-1185">Reference proteome</keyword>
<dbReference type="SUPFAM" id="SSF46785">
    <property type="entry name" value="Winged helix' DNA-binding domain"/>
    <property type="match status" value="1"/>
</dbReference>
<evidence type="ECO:0000259" key="4">
    <source>
        <dbReference type="PROSITE" id="PS50995"/>
    </source>
</evidence>
<gene>
    <name evidence="5" type="ORF">PQU95_04760</name>
</gene>
<dbReference type="EMBL" id="JAQQLF010000005">
    <property type="protein sequence ID" value="MDC7716528.1"/>
    <property type="molecule type" value="Genomic_DNA"/>
</dbReference>
<dbReference type="Pfam" id="PF12802">
    <property type="entry name" value="MarR_2"/>
    <property type="match status" value="1"/>
</dbReference>
<dbReference type="Proteomes" id="UP001219956">
    <property type="component" value="Unassembled WGS sequence"/>
</dbReference>
<organism evidence="5 6">
    <name type="scientific">Vogesella aquatica</name>
    <dbReference type="NCBI Taxonomy" id="2984206"/>
    <lineage>
        <taxon>Bacteria</taxon>
        <taxon>Pseudomonadati</taxon>
        <taxon>Pseudomonadota</taxon>
        <taxon>Betaproteobacteria</taxon>
        <taxon>Neisseriales</taxon>
        <taxon>Chromobacteriaceae</taxon>
        <taxon>Vogesella</taxon>
    </lineage>
</organism>
<dbReference type="SMART" id="SM00347">
    <property type="entry name" value="HTH_MARR"/>
    <property type="match status" value="1"/>
</dbReference>
<name>A0ABT5IVC9_9NEIS</name>
<evidence type="ECO:0000256" key="2">
    <source>
        <dbReference type="ARBA" id="ARBA00023125"/>
    </source>
</evidence>
<evidence type="ECO:0000256" key="3">
    <source>
        <dbReference type="ARBA" id="ARBA00023163"/>
    </source>
</evidence>
<keyword evidence="2" id="KW-0238">DNA-binding</keyword>
<dbReference type="RefSeq" id="WP_017508483.1">
    <property type="nucleotide sequence ID" value="NZ_JAQQLF010000005.1"/>
</dbReference>
<proteinExistence type="predicted"/>
<evidence type="ECO:0000256" key="1">
    <source>
        <dbReference type="ARBA" id="ARBA00023015"/>
    </source>
</evidence>
<evidence type="ECO:0000313" key="5">
    <source>
        <dbReference type="EMBL" id="MDC7716528.1"/>
    </source>
</evidence>
<comment type="caution">
    <text evidence="5">The sequence shown here is derived from an EMBL/GenBank/DDBJ whole genome shotgun (WGS) entry which is preliminary data.</text>
</comment>
<keyword evidence="3" id="KW-0804">Transcription</keyword>
<dbReference type="PANTHER" id="PTHR42756">
    <property type="entry name" value="TRANSCRIPTIONAL REGULATOR, MARR"/>
    <property type="match status" value="1"/>
</dbReference>